<evidence type="ECO:0000313" key="2">
    <source>
        <dbReference type="Proteomes" id="UP001279734"/>
    </source>
</evidence>
<name>A0AAD3XSG0_NEPGR</name>
<sequence>MPKNYSRELWTAREIHDLSSEYGAIDGSKSRSCACRISVKVESSRKAKIDLATSTSRIMEGLVLRKTERTTQAGKKQSKRQKLLRRDLCLYDS</sequence>
<gene>
    <name evidence="1" type="ORF">Nepgr_016557</name>
</gene>
<reference evidence="1" key="1">
    <citation type="submission" date="2023-05" db="EMBL/GenBank/DDBJ databases">
        <title>Nepenthes gracilis genome sequencing.</title>
        <authorList>
            <person name="Fukushima K."/>
        </authorList>
    </citation>
    <scope>NUCLEOTIDE SEQUENCE</scope>
    <source>
        <strain evidence="1">SING2019-196</strain>
    </source>
</reference>
<proteinExistence type="predicted"/>
<keyword evidence="2" id="KW-1185">Reference proteome</keyword>
<accession>A0AAD3XSG0</accession>
<dbReference type="EMBL" id="BSYO01000014">
    <property type="protein sequence ID" value="GMH14716.1"/>
    <property type="molecule type" value="Genomic_DNA"/>
</dbReference>
<comment type="caution">
    <text evidence="1">The sequence shown here is derived from an EMBL/GenBank/DDBJ whole genome shotgun (WGS) entry which is preliminary data.</text>
</comment>
<evidence type="ECO:0000313" key="1">
    <source>
        <dbReference type="EMBL" id="GMH14716.1"/>
    </source>
</evidence>
<dbReference type="AlphaFoldDB" id="A0AAD3XSG0"/>
<organism evidence="1 2">
    <name type="scientific">Nepenthes gracilis</name>
    <name type="common">Slender pitcher plant</name>
    <dbReference type="NCBI Taxonomy" id="150966"/>
    <lineage>
        <taxon>Eukaryota</taxon>
        <taxon>Viridiplantae</taxon>
        <taxon>Streptophyta</taxon>
        <taxon>Embryophyta</taxon>
        <taxon>Tracheophyta</taxon>
        <taxon>Spermatophyta</taxon>
        <taxon>Magnoliopsida</taxon>
        <taxon>eudicotyledons</taxon>
        <taxon>Gunneridae</taxon>
        <taxon>Pentapetalae</taxon>
        <taxon>Caryophyllales</taxon>
        <taxon>Nepenthaceae</taxon>
        <taxon>Nepenthes</taxon>
    </lineage>
</organism>
<dbReference type="Proteomes" id="UP001279734">
    <property type="component" value="Unassembled WGS sequence"/>
</dbReference>
<protein>
    <submittedName>
        <fullName evidence="1">Uncharacterized protein</fullName>
    </submittedName>
</protein>